<feature type="compositionally biased region" description="Low complexity" evidence="8">
    <location>
        <begin position="257"/>
        <end position="268"/>
    </location>
</feature>
<dbReference type="STRING" id="1076935.U4LPN2"/>
<dbReference type="OrthoDB" id="306304at2759"/>
<dbReference type="EMBL" id="HF936249">
    <property type="protein sequence ID" value="CCX33900.1"/>
    <property type="molecule type" value="Genomic_DNA"/>
</dbReference>
<dbReference type="Gene3D" id="6.10.140.820">
    <property type="match status" value="1"/>
</dbReference>
<dbReference type="PROSITE" id="PS51312">
    <property type="entry name" value="SB"/>
    <property type="match status" value="1"/>
</dbReference>
<keyword evidence="4" id="KW-0967">Endosome</keyword>
<dbReference type="PROSITE" id="PS51322">
    <property type="entry name" value="UEV"/>
    <property type="match status" value="1"/>
</dbReference>
<feature type="compositionally biased region" description="Basic and acidic residues" evidence="8">
    <location>
        <begin position="205"/>
        <end position="214"/>
    </location>
</feature>
<dbReference type="Pfam" id="PF09454">
    <property type="entry name" value="Vps23_core"/>
    <property type="match status" value="1"/>
</dbReference>
<evidence type="ECO:0000313" key="12">
    <source>
        <dbReference type="Proteomes" id="UP000018144"/>
    </source>
</evidence>
<dbReference type="SUPFAM" id="SSF140111">
    <property type="entry name" value="Endosomal sorting complex assembly domain"/>
    <property type="match status" value="1"/>
</dbReference>
<dbReference type="SUPFAM" id="SSF54495">
    <property type="entry name" value="UBC-like"/>
    <property type="match status" value="1"/>
</dbReference>
<dbReference type="Pfam" id="PF05743">
    <property type="entry name" value="UEV"/>
    <property type="match status" value="1"/>
</dbReference>
<dbReference type="PANTHER" id="PTHR23306:SF3">
    <property type="entry name" value="TUMOR SUPPRESSOR PROTEIN 101"/>
    <property type="match status" value="1"/>
</dbReference>
<protein>
    <submittedName>
        <fullName evidence="11">Similar to Tumor susceptibility gene 101 protein acc. no. Q6IRE4</fullName>
    </submittedName>
</protein>
<dbReference type="InterPro" id="IPR008883">
    <property type="entry name" value="UEV_N"/>
</dbReference>
<dbReference type="OMA" id="YMNFPQP"/>
<evidence type="ECO:0000256" key="5">
    <source>
        <dbReference type="ARBA" id="ARBA00022927"/>
    </source>
</evidence>
<dbReference type="InterPro" id="IPR052070">
    <property type="entry name" value="ESCRT-I_UEV_domain"/>
</dbReference>
<feature type="compositionally biased region" description="Pro residues" evidence="8">
    <location>
        <begin position="317"/>
        <end position="345"/>
    </location>
</feature>
<evidence type="ECO:0000259" key="10">
    <source>
        <dbReference type="PROSITE" id="PS51322"/>
    </source>
</evidence>
<evidence type="ECO:0000256" key="3">
    <source>
        <dbReference type="ARBA" id="ARBA00022448"/>
    </source>
</evidence>
<dbReference type="InterPro" id="IPR016135">
    <property type="entry name" value="UBQ-conjugating_enzyme/RWD"/>
</dbReference>
<keyword evidence="5 7" id="KW-0653">Protein transport</keyword>
<dbReference type="GO" id="GO:0000813">
    <property type="term" value="C:ESCRT I complex"/>
    <property type="evidence" value="ECO:0007669"/>
    <property type="project" value="TreeGrafter"/>
</dbReference>
<keyword evidence="6" id="KW-0175">Coiled coil</keyword>
<feature type="compositionally biased region" description="Pro residues" evidence="8">
    <location>
        <begin position="380"/>
        <end position="394"/>
    </location>
</feature>
<evidence type="ECO:0000256" key="7">
    <source>
        <dbReference type="PROSITE-ProRule" id="PRU00644"/>
    </source>
</evidence>
<accession>U4LPN2</accession>
<dbReference type="GO" id="GO:0006886">
    <property type="term" value="P:intracellular protein transport"/>
    <property type="evidence" value="ECO:0007669"/>
    <property type="project" value="UniProtKB-ARBA"/>
</dbReference>
<evidence type="ECO:0000256" key="1">
    <source>
        <dbReference type="ARBA" id="ARBA00004177"/>
    </source>
</evidence>
<feature type="compositionally biased region" description="Pro residues" evidence="8">
    <location>
        <begin position="187"/>
        <end position="203"/>
    </location>
</feature>
<evidence type="ECO:0000256" key="2">
    <source>
        <dbReference type="ARBA" id="ARBA00009594"/>
    </source>
</evidence>
<evidence type="ECO:0000256" key="4">
    <source>
        <dbReference type="ARBA" id="ARBA00022753"/>
    </source>
</evidence>
<proteinExistence type="inferred from homology"/>
<dbReference type="GO" id="GO:0043162">
    <property type="term" value="P:ubiquitin-dependent protein catabolic process via the multivesicular body sorting pathway"/>
    <property type="evidence" value="ECO:0007669"/>
    <property type="project" value="UniProtKB-ARBA"/>
</dbReference>
<dbReference type="GO" id="GO:0072666">
    <property type="term" value="P:establishment of protein localization to vacuole"/>
    <property type="evidence" value="ECO:0007669"/>
    <property type="project" value="UniProtKB-ARBA"/>
</dbReference>
<dbReference type="PANTHER" id="PTHR23306">
    <property type="entry name" value="TUMOR SUSCEPTIBILITY GENE 101 PROTEIN-RELATED"/>
    <property type="match status" value="1"/>
</dbReference>
<name>U4LPN2_PYROM</name>
<dbReference type="InterPro" id="IPR017916">
    <property type="entry name" value="SB_dom"/>
</dbReference>
<comment type="similarity">
    <text evidence="2">Belongs to the ubiquitin-conjugating enzyme family. UEV subfamily.</text>
</comment>
<evidence type="ECO:0000256" key="6">
    <source>
        <dbReference type="ARBA" id="ARBA00023054"/>
    </source>
</evidence>
<evidence type="ECO:0000256" key="8">
    <source>
        <dbReference type="SAM" id="MobiDB-lite"/>
    </source>
</evidence>
<dbReference type="GO" id="GO:0043130">
    <property type="term" value="F:ubiquitin binding"/>
    <property type="evidence" value="ECO:0007669"/>
    <property type="project" value="TreeGrafter"/>
</dbReference>
<feature type="compositionally biased region" description="Pro residues" evidence="8">
    <location>
        <begin position="289"/>
        <end position="308"/>
    </location>
</feature>
<organism evidence="11 12">
    <name type="scientific">Pyronema omphalodes (strain CBS 100304)</name>
    <name type="common">Pyronema confluens</name>
    <dbReference type="NCBI Taxonomy" id="1076935"/>
    <lineage>
        <taxon>Eukaryota</taxon>
        <taxon>Fungi</taxon>
        <taxon>Dikarya</taxon>
        <taxon>Ascomycota</taxon>
        <taxon>Pezizomycotina</taxon>
        <taxon>Pezizomycetes</taxon>
        <taxon>Pezizales</taxon>
        <taxon>Pyronemataceae</taxon>
        <taxon>Pyronema</taxon>
    </lineage>
</organism>
<dbReference type="AlphaFoldDB" id="U4LPN2"/>
<feature type="region of interest" description="Disordered" evidence="8">
    <location>
        <begin position="154"/>
        <end position="425"/>
    </location>
</feature>
<dbReference type="Proteomes" id="UP000018144">
    <property type="component" value="Unassembled WGS sequence"/>
</dbReference>
<gene>
    <name evidence="11" type="ORF">PCON_02142</name>
</gene>
<reference evidence="11 12" key="1">
    <citation type="journal article" date="2013" name="PLoS Genet.">
        <title>The genome and development-dependent transcriptomes of Pyronema confluens: a window into fungal evolution.</title>
        <authorList>
            <person name="Traeger S."/>
            <person name="Altegoer F."/>
            <person name="Freitag M."/>
            <person name="Gabaldon T."/>
            <person name="Kempken F."/>
            <person name="Kumar A."/>
            <person name="Marcet-Houben M."/>
            <person name="Poggeler S."/>
            <person name="Stajich J.E."/>
            <person name="Nowrousian M."/>
        </authorList>
    </citation>
    <scope>NUCLEOTIDE SEQUENCE [LARGE SCALE GENOMIC DNA]</scope>
    <source>
        <strain evidence="12">CBS 100304</strain>
        <tissue evidence="11">Vegetative mycelium</tissue>
    </source>
</reference>
<feature type="compositionally biased region" description="Pro residues" evidence="8">
    <location>
        <begin position="401"/>
        <end position="421"/>
    </location>
</feature>
<sequence>MAAPPPKTAPSPQVLQWLHRVIAPSYHNPQRTYSDVATCLAVIPTLAPRTSVYTYENGKSELLLHLFGTLPVMFRGATYNIPFAMWVPFEYPKIPPMAFVTPAEGMMVRPGNHVDTAGKCYHPYLANWVNHSERSNLVDLCDVLRGVFGREPPVVAKTAPPQPSNKPIAPPPRPPLPPELAPRSPVATPPPSNQGPPPLPPLPKEFVEQQDPRRMSMQHMPPPRSVPGPAYAPAHAPHRGSISGSAQALMPPPPVPATVNNPPAHFQQPPRPPQTPVQSAHPSYQPQTSPNPPPQPQHFQPQHPPPPFHLRALDQRPLPPGPPPPPPKTQTPTPRNEPPLPPLPPGARLMHDRDGPPLPPLPQEAAQAPPQRPVSYHSAIPPPQQPLPPTPAPPTDLLDTPSPPPAVTSPAPGPAPAPPPNPEKDLLTAKIASSLSGIAESTLARTSTALSSLSVQRTSLLTAQSKLEREIHDLNHISQVCDNNAEILKERIAAADKVIAECKQRELPDVDAVVVAGSVLENQMYELVAEEAAISDTIWVLARALDKGREGMGLEVFLKHTRILAREQFMKKALIVKIKDEMGLS</sequence>
<keyword evidence="3 7" id="KW-0813">Transport</keyword>
<evidence type="ECO:0000313" key="11">
    <source>
        <dbReference type="EMBL" id="CCX33900.1"/>
    </source>
</evidence>
<keyword evidence="12" id="KW-1185">Reference proteome</keyword>
<evidence type="ECO:0000259" key="9">
    <source>
        <dbReference type="PROSITE" id="PS51312"/>
    </source>
</evidence>
<dbReference type="CDD" id="cd11685">
    <property type="entry name" value="UEV_TSG101-like"/>
    <property type="match status" value="1"/>
</dbReference>
<comment type="subcellular location">
    <subcellularLocation>
        <location evidence="1">Endosome</location>
    </subcellularLocation>
</comment>
<feature type="domain" description="UEV" evidence="10">
    <location>
        <begin position="13"/>
        <end position="158"/>
    </location>
</feature>
<dbReference type="eggNOG" id="KOG2391">
    <property type="taxonomic scope" value="Eukaryota"/>
</dbReference>
<dbReference type="InterPro" id="IPR037202">
    <property type="entry name" value="ESCRT_assembly_dom"/>
</dbReference>
<dbReference type="Gene3D" id="3.10.110.10">
    <property type="entry name" value="Ubiquitin Conjugating Enzyme"/>
    <property type="match status" value="1"/>
</dbReference>
<feature type="compositionally biased region" description="Low complexity" evidence="8">
    <location>
        <begin position="276"/>
        <end position="288"/>
    </location>
</feature>
<feature type="compositionally biased region" description="Pro residues" evidence="8">
    <location>
        <begin position="160"/>
        <end position="180"/>
    </location>
</feature>
<feature type="domain" description="SB" evidence="9">
    <location>
        <begin position="518"/>
        <end position="585"/>
    </location>
</feature>